<feature type="region of interest" description="Disordered" evidence="1">
    <location>
        <begin position="1"/>
        <end position="30"/>
    </location>
</feature>
<reference evidence="2" key="1">
    <citation type="submission" date="2020-02" db="EMBL/GenBank/DDBJ databases">
        <authorList>
            <person name="Meier V. D."/>
        </authorList>
    </citation>
    <scope>NUCLEOTIDE SEQUENCE</scope>
    <source>
        <strain evidence="2">AVDCRST_MAG37</strain>
    </source>
</reference>
<dbReference type="InterPro" id="IPR037079">
    <property type="entry name" value="AF2212/PG0164-like_sf"/>
</dbReference>
<dbReference type="InterPro" id="IPR015018">
    <property type="entry name" value="DUF1905"/>
</dbReference>
<protein>
    <recommendedName>
        <fullName evidence="3">DUF1905 domain-containing protein</fullName>
    </recommendedName>
</protein>
<dbReference type="Pfam" id="PF13376">
    <property type="entry name" value="OmdA"/>
    <property type="match status" value="1"/>
</dbReference>
<sequence>MANKTSKKPTKVAKPALLAGGNPQIAKADGDGPPVLRFEAQLFQHPKTAKTDFQILLNVPEWVSKQFPSHVSTKVEGTINGHPFRVALEPSTSGSHWLRVNKAMLKGAGADAGDTVRLAILGPEPEPTVPADLRVALTTSHEAKTLWDDLTTMGRRDWVRWIESAKQPETRARRVTRTVEQLSSGKRRACCVNVYEYMLCRIQESEQTEES</sequence>
<accession>A0A6J4R2E3</accession>
<dbReference type="SUPFAM" id="SSF141694">
    <property type="entry name" value="AF2212/PG0164-like"/>
    <property type="match status" value="1"/>
</dbReference>
<evidence type="ECO:0000256" key="1">
    <source>
        <dbReference type="SAM" id="MobiDB-lite"/>
    </source>
</evidence>
<dbReference type="AlphaFoldDB" id="A0A6J4R2E3"/>
<feature type="compositionally biased region" description="Basic residues" evidence="1">
    <location>
        <begin position="1"/>
        <end position="11"/>
    </location>
</feature>
<dbReference type="Gene3D" id="2.40.30.100">
    <property type="entry name" value="AF2212/PG0164-like"/>
    <property type="match status" value="1"/>
</dbReference>
<dbReference type="EMBL" id="CADCVD010000182">
    <property type="protein sequence ID" value="CAA9459431.1"/>
    <property type="molecule type" value="Genomic_DNA"/>
</dbReference>
<gene>
    <name evidence="2" type="ORF">AVDCRST_MAG37-3530</name>
</gene>
<proteinExistence type="predicted"/>
<organism evidence="2">
    <name type="scientific">uncultured Rubrobacteraceae bacterium</name>
    <dbReference type="NCBI Taxonomy" id="349277"/>
    <lineage>
        <taxon>Bacteria</taxon>
        <taxon>Bacillati</taxon>
        <taxon>Actinomycetota</taxon>
        <taxon>Rubrobacteria</taxon>
        <taxon>Rubrobacterales</taxon>
        <taxon>Rubrobacteraceae</taxon>
        <taxon>environmental samples</taxon>
    </lineage>
</organism>
<evidence type="ECO:0008006" key="3">
    <source>
        <dbReference type="Google" id="ProtNLM"/>
    </source>
</evidence>
<evidence type="ECO:0000313" key="2">
    <source>
        <dbReference type="EMBL" id="CAA9459431.1"/>
    </source>
</evidence>
<name>A0A6J4R2E3_9ACTN</name>
<dbReference type="Pfam" id="PF08922">
    <property type="entry name" value="DUF1905"/>
    <property type="match status" value="1"/>
</dbReference>